<dbReference type="InterPro" id="IPR052156">
    <property type="entry name" value="BCAA_Transport_ATP-bd_LivF"/>
</dbReference>
<dbReference type="EMBL" id="JAAVLW010000002">
    <property type="protein sequence ID" value="NOJ45951.1"/>
    <property type="molecule type" value="Genomic_DNA"/>
</dbReference>
<dbReference type="GO" id="GO:0016887">
    <property type="term" value="F:ATP hydrolysis activity"/>
    <property type="evidence" value="ECO:0007669"/>
    <property type="project" value="InterPro"/>
</dbReference>
<feature type="domain" description="ABC transporter" evidence="7">
    <location>
        <begin position="277"/>
        <end position="508"/>
    </location>
</feature>
<dbReference type="Gene3D" id="3.40.50.300">
    <property type="entry name" value="P-loop containing nucleotide triphosphate hydrolases"/>
    <property type="match status" value="2"/>
</dbReference>
<dbReference type="PROSITE" id="PS50893">
    <property type="entry name" value="ABC_TRANSPORTER_2"/>
    <property type="match status" value="2"/>
</dbReference>
<dbReference type="InterPro" id="IPR003593">
    <property type="entry name" value="AAA+_ATPase"/>
</dbReference>
<dbReference type="GO" id="GO:0015807">
    <property type="term" value="P:L-amino acid transport"/>
    <property type="evidence" value="ECO:0007669"/>
    <property type="project" value="TreeGrafter"/>
</dbReference>
<feature type="domain" description="ABC transporter" evidence="7">
    <location>
        <begin position="11"/>
        <end position="245"/>
    </location>
</feature>
<evidence type="ECO:0000313" key="9">
    <source>
        <dbReference type="Proteomes" id="UP000528734"/>
    </source>
</evidence>
<evidence type="ECO:0000256" key="1">
    <source>
        <dbReference type="ARBA" id="ARBA00005417"/>
    </source>
</evidence>
<evidence type="ECO:0000313" key="8">
    <source>
        <dbReference type="EMBL" id="NOJ45951.1"/>
    </source>
</evidence>
<evidence type="ECO:0000256" key="5">
    <source>
        <dbReference type="ARBA" id="ARBA00022970"/>
    </source>
</evidence>
<dbReference type="PANTHER" id="PTHR43820:SF4">
    <property type="entry name" value="HIGH-AFFINITY BRANCHED-CHAIN AMINO ACID TRANSPORT ATP-BINDING PROTEIN LIVF"/>
    <property type="match status" value="1"/>
</dbReference>
<evidence type="ECO:0000259" key="7">
    <source>
        <dbReference type="PROSITE" id="PS50893"/>
    </source>
</evidence>
<keyword evidence="5" id="KW-0029">Amino-acid transport</keyword>
<accession>A0A7Y4H1K6</accession>
<keyword evidence="9" id="KW-1185">Reference proteome</keyword>
<name>A0A7Y4H1K6_9BRAD</name>
<dbReference type="InterPro" id="IPR027417">
    <property type="entry name" value="P-loop_NTPase"/>
</dbReference>
<dbReference type="GO" id="GO:0015658">
    <property type="term" value="F:branched-chain amino acid transmembrane transporter activity"/>
    <property type="evidence" value="ECO:0007669"/>
    <property type="project" value="TreeGrafter"/>
</dbReference>
<dbReference type="CDD" id="cd03224">
    <property type="entry name" value="ABC_TM1139_LivF_branched"/>
    <property type="match status" value="1"/>
</dbReference>
<comment type="similarity">
    <text evidence="1">Belongs to the ABC transporter superfamily.</text>
</comment>
<organism evidence="8 9">
    <name type="scientific">Bradyrhizobium archetypum</name>
    <dbReference type="NCBI Taxonomy" id="2721160"/>
    <lineage>
        <taxon>Bacteria</taxon>
        <taxon>Pseudomonadati</taxon>
        <taxon>Pseudomonadota</taxon>
        <taxon>Alphaproteobacteria</taxon>
        <taxon>Hyphomicrobiales</taxon>
        <taxon>Nitrobacteraceae</taxon>
        <taxon>Bradyrhizobium</taxon>
    </lineage>
</organism>
<evidence type="ECO:0000256" key="3">
    <source>
        <dbReference type="ARBA" id="ARBA00022741"/>
    </source>
</evidence>
<dbReference type="PANTHER" id="PTHR43820">
    <property type="entry name" value="HIGH-AFFINITY BRANCHED-CHAIN AMINO ACID TRANSPORT ATP-BINDING PROTEIN LIVF"/>
    <property type="match status" value="1"/>
</dbReference>
<dbReference type="SUPFAM" id="SSF52540">
    <property type="entry name" value="P-loop containing nucleoside triphosphate hydrolases"/>
    <property type="match status" value="2"/>
</dbReference>
<reference evidence="8 9" key="1">
    <citation type="submission" date="2020-03" db="EMBL/GenBank/DDBJ databases">
        <title>Bradyrhizobium diversity isolated from nodules of Muelleranthus trifoliolatus.</title>
        <authorList>
            <person name="Klepa M."/>
            <person name="Helene L."/>
            <person name="Hungria M."/>
        </authorList>
    </citation>
    <scope>NUCLEOTIDE SEQUENCE [LARGE SCALE GENOMIC DNA]</scope>
    <source>
        <strain evidence="8 9">WSM 1744</strain>
    </source>
</reference>
<protein>
    <submittedName>
        <fullName evidence="8">ATP-binding cassette domain-containing protein</fullName>
    </submittedName>
</protein>
<dbReference type="PROSITE" id="PS00211">
    <property type="entry name" value="ABC_TRANSPORTER_1"/>
    <property type="match status" value="1"/>
</dbReference>
<comment type="caution">
    <text evidence="8">The sequence shown here is derived from an EMBL/GenBank/DDBJ whole genome shotgun (WGS) entry which is preliminary data.</text>
</comment>
<dbReference type="InterPro" id="IPR017871">
    <property type="entry name" value="ABC_transporter-like_CS"/>
</dbReference>
<evidence type="ECO:0000256" key="4">
    <source>
        <dbReference type="ARBA" id="ARBA00022840"/>
    </source>
</evidence>
<keyword evidence="2" id="KW-0813">Transport</keyword>
<keyword evidence="3" id="KW-0547">Nucleotide-binding</keyword>
<dbReference type="Pfam" id="PF00005">
    <property type="entry name" value="ABC_tran"/>
    <property type="match status" value="2"/>
</dbReference>
<dbReference type="RefSeq" id="WP_171708838.1">
    <property type="nucleotide sequence ID" value="NZ_JAAVLW010000002.1"/>
</dbReference>
<sequence>MTAAAHSAPLLDAAGLGKRYGGVVANDGIDIRLDKGRVLGVIGPNGAGKSTLIGLLGGAIAPSAGRIRFEGDDITALPASERARRGIGRTYQIPRPFLDMTVAENLAVGQFSLSPFISAATATAERRDILERCGLADATDVKARDLPLLRRKRLEVARALALKPKLLLLDEVGAGLIDSEVSELIALIRSLQDGERSIIIIEHVIRIVKECCEDLVVINFGKVLTKGPTAEVLASDEVSAVYLGTSHGGAANASPIAAPSTTADPAPSASATAAPLLALEGVSAGYGQARVIHDLSLSVMPGQVVGILGTNGAGKTTLAHVISRALPVTAGRIRFAGDDITALPPHAAAARGIAHCMEGRRIFASLSVEENLLVSARNVATAQCKERLERIYALFPVLAERRHAAGTSISGGQQQALAIGRALMAKPRLVIFDEISLGLAPVMMDRLYEALAELKREGLTMLVVEQDVERALDVADVAHIINKGRITLSGSAAVVRADERLRHLYFGIED</sequence>
<evidence type="ECO:0000256" key="6">
    <source>
        <dbReference type="ARBA" id="ARBA00024722"/>
    </source>
</evidence>
<evidence type="ECO:0000256" key="2">
    <source>
        <dbReference type="ARBA" id="ARBA00022448"/>
    </source>
</evidence>
<keyword evidence="4 8" id="KW-0067">ATP-binding</keyword>
<dbReference type="Proteomes" id="UP000528734">
    <property type="component" value="Unassembled WGS sequence"/>
</dbReference>
<comment type="function">
    <text evidence="6">Involved in beta-(1--&gt;2)glucan export. Transmembrane domains (TMD) form a pore in the inner membrane and the ATP-binding domain (NBD) is responsible for energy generation.</text>
</comment>
<dbReference type="SMART" id="SM00382">
    <property type="entry name" value="AAA"/>
    <property type="match status" value="2"/>
</dbReference>
<dbReference type="AlphaFoldDB" id="A0A7Y4H1K6"/>
<gene>
    <name evidence="8" type="ORF">HCN50_06730</name>
</gene>
<dbReference type="InterPro" id="IPR003439">
    <property type="entry name" value="ABC_transporter-like_ATP-bd"/>
</dbReference>
<dbReference type="GO" id="GO:0005524">
    <property type="term" value="F:ATP binding"/>
    <property type="evidence" value="ECO:0007669"/>
    <property type="project" value="UniProtKB-KW"/>
</dbReference>
<proteinExistence type="inferred from homology"/>